<dbReference type="SUPFAM" id="SSF81321">
    <property type="entry name" value="Family A G protein-coupled receptor-like"/>
    <property type="match status" value="1"/>
</dbReference>
<feature type="compositionally biased region" description="Basic and acidic residues" evidence="13">
    <location>
        <begin position="333"/>
        <end position="350"/>
    </location>
</feature>
<dbReference type="Gene3D" id="1.20.1070.10">
    <property type="entry name" value="Rhodopsin 7-helix transmembrane proteins"/>
    <property type="match status" value="1"/>
</dbReference>
<keyword evidence="9 12" id="KW-0675">Receptor</keyword>
<dbReference type="PROSITE" id="PS00237">
    <property type="entry name" value="G_PROTEIN_RECEP_F1_1"/>
    <property type="match status" value="1"/>
</dbReference>
<evidence type="ECO:0000256" key="1">
    <source>
        <dbReference type="ARBA" id="ARBA00004651"/>
    </source>
</evidence>
<evidence type="ECO:0000256" key="4">
    <source>
        <dbReference type="ARBA" id="ARBA00022692"/>
    </source>
</evidence>
<keyword evidence="5 14" id="KW-1133">Transmembrane helix</keyword>
<dbReference type="PRINTS" id="PR00237">
    <property type="entry name" value="GPCRRHODOPSN"/>
</dbReference>
<evidence type="ECO:0000256" key="14">
    <source>
        <dbReference type="SAM" id="Phobius"/>
    </source>
</evidence>
<feature type="transmembrane region" description="Helical" evidence="14">
    <location>
        <begin position="67"/>
        <end position="86"/>
    </location>
</feature>
<dbReference type="Ensembl" id="ENSAZOT00000029788.1">
    <property type="protein sequence ID" value="ENSAZOP00000027801.1"/>
    <property type="gene ID" value="ENSAZOG00000017587.1"/>
</dbReference>
<organism evidence="16 17">
    <name type="scientific">Anas zonorhyncha</name>
    <name type="common">Eastern spot-billed duck</name>
    <dbReference type="NCBI Taxonomy" id="75864"/>
    <lineage>
        <taxon>Eukaryota</taxon>
        <taxon>Metazoa</taxon>
        <taxon>Chordata</taxon>
        <taxon>Craniata</taxon>
        <taxon>Vertebrata</taxon>
        <taxon>Euteleostomi</taxon>
        <taxon>Archelosauria</taxon>
        <taxon>Archosauria</taxon>
        <taxon>Dinosauria</taxon>
        <taxon>Saurischia</taxon>
        <taxon>Theropoda</taxon>
        <taxon>Coelurosauria</taxon>
        <taxon>Aves</taxon>
        <taxon>Neognathae</taxon>
        <taxon>Galloanserae</taxon>
        <taxon>Anseriformes</taxon>
        <taxon>Anatidae</taxon>
        <taxon>Anatinae</taxon>
        <taxon>Anas</taxon>
    </lineage>
</organism>
<name>A0A8C0A098_9AVES</name>
<evidence type="ECO:0000256" key="5">
    <source>
        <dbReference type="ARBA" id="ARBA00022989"/>
    </source>
</evidence>
<dbReference type="GO" id="GO:0006954">
    <property type="term" value="P:inflammatory response"/>
    <property type="evidence" value="ECO:0007669"/>
    <property type="project" value="TreeGrafter"/>
</dbReference>
<dbReference type="GO" id="GO:0005886">
    <property type="term" value="C:plasma membrane"/>
    <property type="evidence" value="ECO:0007669"/>
    <property type="project" value="UniProtKB-SubCell"/>
</dbReference>
<comment type="similarity">
    <text evidence="11">Belongs to the chemokine-like receptor (CMKLR) family.</text>
</comment>
<evidence type="ECO:0000313" key="16">
    <source>
        <dbReference type="Ensembl" id="ENSAZOP00000027801.1"/>
    </source>
</evidence>
<evidence type="ECO:0000256" key="7">
    <source>
        <dbReference type="ARBA" id="ARBA00023136"/>
    </source>
</evidence>
<evidence type="ECO:0000256" key="3">
    <source>
        <dbReference type="ARBA" id="ARBA00022500"/>
    </source>
</evidence>
<feature type="region of interest" description="Disordered" evidence="13">
    <location>
        <begin position="325"/>
        <end position="350"/>
    </location>
</feature>
<evidence type="ECO:0000256" key="9">
    <source>
        <dbReference type="ARBA" id="ARBA00023170"/>
    </source>
</evidence>
<dbReference type="GO" id="GO:0004930">
    <property type="term" value="F:G protein-coupled receptor activity"/>
    <property type="evidence" value="ECO:0007669"/>
    <property type="project" value="UniProtKB-KW"/>
</dbReference>
<evidence type="ECO:0000259" key="15">
    <source>
        <dbReference type="PROSITE" id="PS50262"/>
    </source>
</evidence>
<feature type="transmembrane region" description="Helical" evidence="14">
    <location>
        <begin position="241"/>
        <end position="262"/>
    </location>
</feature>
<dbReference type="PANTHER" id="PTHR24225">
    <property type="entry name" value="CHEMOTACTIC RECEPTOR"/>
    <property type="match status" value="1"/>
</dbReference>
<keyword evidence="7 14" id="KW-0472">Membrane</keyword>
<accession>A0A8C0A098</accession>
<evidence type="ECO:0000256" key="10">
    <source>
        <dbReference type="ARBA" id="ARBA00023224"/>
    </source>
</evidence>
<evidence type="ECO:0000313" key="17">
    <source>
        <dbReference type="Proteomes" id="UP000694549"/>
    </source>
</evidence>
<dbReference type="PANTHER" id="PTHR24225:SF29">
    <property type="entry name" value="C5A ANAPHYLATOXIN CHEMOTACTIC RECEPTOR 1"/>
    <property type="match status" value="1"/>
</dbReference>
<keyword evidence="8" id="KW-1015">Disulfide bond</keyword>
<dbReference type="GO" id="GO:0006935">
    <property type="term" value="P:chemotaxis"/>
    <property type="evidence" value="ECO:0007669"/>
    <property type="project" value="UniProtKB-KW"/>
</dbReference>
<evidence type="ECO:0000256" key="11">
    <source>
        <dbReference type="ARBA" id="ARBA00025736"/>
    </source>
</evidence>
<comment type="subcellular location">
    <subcellularLocation>
        <location evidence="1">Cell membrane</location>
        <topology evidence="1">Multi-pass membrane protein</topology>
    </subcellularLocation>
</comment>
<reference evidence="16" key="1">
    <citation type="submission" date="2025-08" db="UniProtKB">
        <authorList>
            <consortium name="Ensembl"/>
        </authorList>
    </citation>
    <scope>IDENTIFICATION</scope>
</reference>
<dbReference type="GO" id="GO:0007200">
    <property type="term" value="P:phospholipase C-activating G protein-coupled receptor signaling pathway"/>
    <property type="evidence" value="ECO:0007669"/>
    <property type="project" value="TreeGrafter"/>
</dbReference>
<dbReference type="FunFam" id="1.20.1070.10:FF:000034">
    <property type="entry name" value="G-protein coupled receptor 1"/>
    <property type="match status" value="1"/>
</dbReference>
<keyword evidence="10 12" id="KW-0807">Transducer</keyword>
<feature type="transmembrane region" description="Helical" evidence="14">
    <location>
        <begin position="106"/>
        <end position="124"/>
    </location>
</feature>
<sequence>MDFQGYNYSNYSGVEDYIFDDFGDYEVPAGHRAILALYTIIFLLGVLGNGAVIWVSGFELRRTVNGVWFLNLALADLLCCLALPFLALPLTQDHHWPLGGFACKLLPSLTILNMFASVLLLTAISADRCALVMRPVWCQNHRTLAVARGACVAAWLLAFLLTLPSIIFRGLRRDAISEKATCVLEYSTVGRHQRLTELLTSVSRFIFGFLAPFVVISVCYGLLLARVHSKRFARSKKATRLVLVVIVSFFACWLPFHVVGLILASSSPTSSLFKSAVAVDPVVTGVAYINSCINPIIYVVMGQDFKDKCRRSWRAVLRGVMSEDLSGSTVGDSRAKTKATADDHSVSTNV</sequence>
<feature type="domain" description="G-protein coupled receptors family 1 profile" evidence="15">
    <location>
        <begin position="48"/>
        <end position="298"/>
    </location>
</feature>
<reference evidence="16" key="2">
    <citation type="submission" date="2025-09" db="UniProtKB">
        <authorList>
            <consortium name="Ensembl"/>
        </authorList>
    </citation>
    <scope>IDENTIFICATION</scope>
</reference>
<dbReference type="Pfam" id="PF00001">
    <property type="entry name" value="7tm_1"/>
    <property type="match status" value="1"/>
</dbReference>
<evidence type="ECO:0000256" key="13">
    <source>
        <dbReference type="SAM" id="MobiDB-lite"/>
    </source>
</evidence>
<feature type="transmembrane region" description="Helical" evidence="14">
    <location>
        <begin position="205"/>
        <end position="229"/>
    </location>
</feature>
<keyword evidence="17" id="KW-1185">Reference proteome</keyword>
<comment type="similarity">
    <text evidence="12">Belongs to the G-protein coupled receptor 1 family.</text>
</comment>
<evidence type="ECO:0000256" key="8">
    <source>
        <dbReference type="ARBA" id="ARBA00023157"/>
    </source>
</evidence>
<keyword evidence="4 12" id="KW-0812">Transmembrane</keyword>
<feature type="transmembrane region" description="Helical" evidence="14">
    <location>
        <begin position="282"/>
        <end position="301"/>
    </location>
</feature>
<dbReference type="GO" id="GO:0004878">
    <property type="term" value="F:complement component C5a receptor activity"/>
    <property type="evidence" value="ECO:0007669"/>
    <property type="project" value="TreeGrafter"/>
</dbReference>
<keyword evidence="6 12" id="KW-0297">G-protein coupled receptor</keyword>
<keyword evidence="3" id="KW-0145">Chemotaxis</keyword>
<protein>
    <recommendedName>
        <fullName evidence="15">G-protein coupled receptors family 1 profile domain-containing protein</fullName>
    </recommendedName>
</protein>
<dbReference type="InterPro" id="IPR000826">
    <property type="entry name" value="Formyl_rcpt-rel"/>
</dbReference>
<dbReference type="GO" id="GO:0007204">
    <property type="term" value="P:positive regulation of cytosolic calcium ion concentration"/>
    <property type="evidence" value="ECO:0007669"/>
    <property type="project" value="TreeGrafter"/>
</dbReference>
<evidence type="ECO:0000256" key="6">
    <source>
        <dbReference type="ARBA" id="ARBA00023040"/>
    </source>
</evidence>
<dbReference type="InterPro" id="IPR017452">
    <property type="entry name" value="GPCR_Rhodpsn_7TM"/>
</dbReference>
<dbReference type="PROSITE" id="PS50262">
    <property type="entry name" value="G_PROTEIN_RECEP_F1_2"/>
    <property type="match status" value="1"/>
</dbReference>
<feature type="transmembrane region" description="Helical" evidence="14">
    <location>
        <begin position="145"/>
        <end position="168"/>
    </location>
</feature>
<feature type="transmembrane region" description="Helical" evidence="14">
    <location>
        <begin position="33"/>
        <end position="55"/>
    </location>
</feature>
<proteinExistence type="inferred from homology"/>
<dbReference type="Proteomes" id="UP000694549">
    <property type="component" value="Unplaced"/>
</dbReference>
<dbReference type="PRINTS" id="PR00526">
    <property type="entry name" value="FMETLEUPHER"/>
</dbReference>
<dbReference type="AlphaFoldDB" id="A0A8C0A098"/>
<keyword evidence="2" id="KW-1003">Cell membrane</keyword>
<evidence type="ECO:0000256" key="12">
    <source>
        <dbReference type="RuleBase" id="RU000688"/>
    </source>
</evidence>
<dbReference type="InterPro" id="IPR000276">
    <property type="entry name" value="GPCR_Rhodpsn"/>
</dbReference>
<evidence type="ECO:0000256" key="2">
    <source>
        <dbReference type="ARBA" id="ARBA00022475"/>
    </source>
</evidence>